<evidence type="ECO:0000313" key="3">
    <source>
        <dbReference type="Proteomes" id="UP001227192"/>
    </source>
</evidence>
<sequence length="84" mass="9106">MSYGGQQCWIPPQTGVHRNSGTRDDKRNPPSGAVLSISQNPWTMSFGKMTGSFALMAAGCGLRGSHECACQDHSKKRIRPGGKW</sequence>
<feature type="region of interest" description="Disordered" evidence="1">
    <location>
        <begin position="1"/>
        <end position="36"/>
    </location>
</feature>
<organism evidence="2 3">
    <name type="scientific">Penicillium thymicola</name>
    <dbReference type="NCBI Taxonomy" id="293382"/>
    <lineage>
        <taxon>Eukaryota</taxon>
        <taxon>Fungi</taxon>
        <taxon>Dikarya</taxon>
        <taxon>Ascomycota</taxon>
        <taxon>Pezizomycotina</taxon>
        <taxon>Eurotiomycetes</taxon>
        <taxon>Eurotiomycetidae</taxon>
        <taxon>Eurotiales</taxon>
        <taxon>Aspergillaceae</taxon>
        <taxon>Penicillium</taxon>
    </lineage>
</organism>
<dbReference type="Proteomes" id="UP001227192">
    <property type="component" value="Unassembled WGS sequence"/>
</dbReference>
<proteinExistence type="predicted"/>
<name>A0AAI9TPN7_PENTH</name>
<reference evidence="2" key="2">
    <citation type="journal article" date="2016" name="Fungal Biol.">
        <title>Ochratoxin A production by Penicillium thymicola.</title>
        <authorList>
            <person name="Nguyen H.D.T."/>
            <person name="McMullin D.R."/>
            <person name="Ponomareva E."/>
            <person name="Riley R."/>
            <person name="Pomraning K.R."/>
            <person name="Baker S.E."/>
            <person name="Seifert K.A."/>
        </authorList>
    </citation>
    <scope>NUCLEOTIDE SEQUENCE</scope>
    <source>
        <strain evidence="2">DAOM 180753</strain>
    </source>
</reference>
<protein>
    <submittedName>
        <fullName evidence="2">Uncharacterized protein</fullName>
    </submittedName>
</protein>
<comment type="caution">
    <text evidence="2">The sequence shown here is derived from an EMBL/GenBank/DDBJ whole genome shotgun (WGS) entry which is preliminary data.</text>
</comment>
<dbReference type="AlphaFoldDB" id="A0AAI9TPN7"/>
<gene>
    <name evidence="2" type="ORF">VN97_g2345</name>
</gene>
<keyword evidence="3" id="KW-1185">Reference proteome</keyword>
<evidence type="ECO:0000256" key="1">
    <source>
        <dbReference type="SAM" id="MobiDB-lite"/>
    </source>
</evidence>
<reference evidence="2" key="1">
    <citation type="submission" date="2015-06" db="EMBL/GenBank/DDBJ databases">
        <authorList>
            <person name="Nguyen H."/>
        </authorList>
    </citation>
    <scope>NUCLEOTIDE SEQUENCE</scope>
    <source>
        <strain evidence="2">DAOM 180753</strain>
    </source>
</reference>
<dbReference type="EMBL" id="LACB01000045">
    <property type="protein sequence ID" value="KAJ9490881.1"/>
    <property type="molecule type" value="Genomic_DNA"/>
</dbReference>
<evidence type="ECO:0000313" key="2">
    <source>
        <dbReference type="EMBL" id="KAJ9490881.1"/>
    </source>
</evidence>
<accession>A0AAI9TPN7</accession>